<protein>
    <submittedName>
        <fullName evidence="2">Uncharacterized protein</fullName>
    </submittedName>
</protein>
<evidence type="ECO:0000256" key="1">
    <source>
        <dbReference type="SAM" id="MobiDB-lite"/>
    </source>
</evidence>
<proteinExistence type="predicted"/>
<comment type="caution">
    <text evidence="2">The sequence shown here is derived from an EMBL/GenBank/DDBJ whole genome shotgun (WGS) entry which is preliminary data.</text>
</comment>
<dbReference type="Proteomes" id="UP001175227">
    <property type="component" value="Unassembled WGS sequence"/>
</dbReference>
<organism evidence="2 3">
    <name type="scientific">Armillaria novae-zelandiae</name>
    <dbReference type="NCBI Taxonomy" id="153914"/>
    <lineage>
        <taxon>Eukaryota</taxon>
        <taxon>Fungi</taxon>
        <taxon>Dikarya</taxon>
        <taxon>Basidiomycota</taxon>
        <taxon>Agaricomycotina</taxon>
        <taxon>Agaricomycetes</taxon>
        <taxon>Agaricomycetidae</taxon>
        <taxon>Agaricales</taxon>
        <taxon>Marasmiineae</taxon>
        <taxon>Physalacriaceae</taxon>
        <taxon>Armillaria</taxon>
    </lineage>
</organism>
<name>A0AA39P116_9AGAR</name>
<dbReference type="EMBL" id="JAUEPR010000024">
    <property type="protein sequence ID" value="KAK0475219.1"/>
    <property type="molecule type" value="Genomic_DNA"/>
</dbReference>
<evidence type="ECO:0000313" key="2">
    <source>
        <dbReference type="EMBL" id="KAK0475219.1"/>
    </source>
</evidence>
<evidence type="ECO:0000313" key="3">
    <source>
        <dbReference type="Proteomes" id="UP001175227"/>
    </source>
</evidence>
<accession>A0AA39P116</accession>
<keyword evidence="3" id="KW-1185">Reference proteome</keyword>
<reference evidence="2" key="1">
    <citation type="submission" date="2023-06" db="EMBL/GenBank/DDBJ databases">
        <authorList>
            <consortium name="Lawrence Berkeley National Laboratory"/>
            <person name="Ahrendt S."/>
            <person name="Sahu N."/>
            <person name="Indic B."/>
            <person name="Wong-Bajracharya J."/>
            <person name="Merenyi Z."/>
            <person name="Ke H.-M."/>
            <person name="Monk M."/>
            <person name="Kocsube S."/>
            <person name="Drula E."/>
            <person name="Lipzen A."/>
            <person name="Balint B."/>
            <person name="Henrissat B."/>
            <person name="Andreopoulos B."/>
            <person name="Martin F.M."/>
            <person name="Harder C.B."/>
            <person name="Rigling D."/>
            <person name="Ford K.L."/>
            <person name="Foster G.D."/>
            <person name="Pangilinan J."/>
            <person name="Papanicolaou A."/>
            <person name="Barry K."/>
            <person name="LaButti K."/>
            <person name="Viragh M."/>
            <person name="Koriabine M."/>
            <person name="Yan M."/>
            <person name="Riley R."/>
            <person name="Champramary S."/>
            <person name="Plett K.L."/>
            <person name="Tsai I.J."/>
            <person name="Slot J."/>
            <person name="Sipos G."/>
            <person name="Plett J."/>
            <person name="Nagy L.G."/>
            <person name="Grigoriev I.V."/>
        </authorList>
    </citation>
    <scope>NUCLEOTIDE SEQUENCE</scope>
    <source>
        <strain evidence="2">ICMP 16352</strain>
    </source>
</reference>
<gene>
    <name evidence="2" type="ORF">IW261DRAFT_1496349</name>
</gene>
<feature type="region of interest" description="Disordered" evidence="1">
    <location>
        <begin position="25"/>
        <end position="48"/>
    </location>
</feature>
<dbReference type="AlphaFoldDB" id="A0AA39P116"/>
<sequence>MVQDLLGALQARTAVENLVKRQARRKHSAKRLASQGNNPISPRCLPSSYRRRESCQTTETIRKISTRRLIVPVAQVRRKHSAKHFGNVDTVFTRPLIRSFPYTKVIVSWEEEALSTYALNILARYFGNFSLRKITTSSGSHQVLSPGILAQSSYRARLLFVDCYQIRSSSFPRYGIRDSNRRTVSNFCSPTTMGYAICTSMLI</sequence>